<dbReference type="Proteomes" id="UP001303760">
    <property type="component" value="Unassembled WGS sequence"/>
</dbReference>
<proteinExistence type="predicted"/>
<dbReference type="EMBL" id="MU860433">
    <property type="protein sequence ID" value="KAK4234000.1"/>
    <property type="molecule type" value="Genomic_DNA"/>
</dbReference>
<accession>A0AAN7C2E6</accession>
<name>A0AAN7C2E6_9PEZI</name>
<feature type="compositionally biased region" description="Basic and acidic residues" evidence="1">
    <location>
        <begin position="8"/>
        <end position="17"/>
    </location>
</feature>
<evidence type="ECO:0000313" key="3">
    <source>
        <dbReference type="Proteomes" id="UP001303760"/>
    </source>
</evidence>
<feature type="compositionally biased region" description="Polar residues" evidence="1">
    <location>
        <begin position="72"/>
        <end position="81"/>
    </location>
</feature>
<feature type="region of interest" description="Disordered" evidence="1">
    <location>
        <begin position="1"/>
        <end position="82"/>
    </location>
</feature>
<feature type="compositionally biased region" description="Acidic residues" evidence="1">
    <location>
        <begin position="228"/>
        <end position="239"/>
    </location>
</feature>
<reference evidence="2" key="2">
    <citation type="submission" date="2023-05" db="EMBL/GenBank/DDBJ databases">
        <authorList>
            <consortium name="Lawrence Berkeley National Laboratory"/>
            <person name="Steindorff A."/>
            <person name="Hensen N."/>
            <person name="Bonometti L."/>
            <person name="Westerberg I."/>
            <person name="Brannstrom I.O."/>
            <person name="Guillou S."/>
            <person name="Cros-Aarteil S."/>
            <person name="Calhoun S."/>
            <person name="Haridas S."/>
            <person name="Kuo A."/>
            <person name="Mondo S."/>
            <person name="Pangilinan J."/>
            <person name="Riley R."/>
            <person name="Labutti K."/>
            <person name="Andreopoulos B."/>
            <person name="Lipzen A."/>
            <person name="Chen C."/>
            <person name="Yanf M."/>
            <person name="Daum C."/>
            <person name="Ng V."/>
            <person name="Clum A."/>
            <person name="Ohm R."/>
            <person name="Martin F."/>
            <person name="Silar P."/>
            <person name="Natvig D."/>
            <person name="Lalanne C."/>
            <person name="Gautier V."/>
            <person name="Ament-Velasquez S.L."/>
            <person name="Kruys A."/>
            <person name="Hutchinson M.I."/>
            <person name="Powell A.J."/>
            <person name="Barry K."/>
            <person name="Miller A.N."/>
            <person name="Grigoriev I.V."/>
            <person name="Debuchy R."/>
            <person name="Gladieux P."/>
            <person name="Thoren M.H."/>
            <person name="Johannesson H."/>
        </authorList>
    </citation>
    <scope>NUCLEOTIDE SEQUENCE</scope>
    <source>
        <strain evidence="2">CBS 532.94</strain>
    </source>
</reference>
<reference evidence="2" key="1">
    <citation type="journal article" date="2023" name="Mol. Phylogenet. Evol.">
        <title>Genome-scale phylogeny and comparative genomics of the fungal order Sordariales.</title>
        <authorList>
            <person name="Hensen N."/>
            <person name="Bonometti L."/>
            <person name="Westerberg I."/>
            <person name="Brannstrom I.O."/>
            <person name="Guillou S."/>
            <person name="Cros-Aarteil S."/>
            <person name="Calhoun S."/>
            <person name="Haridas S."/>
            <person name="Kuo A."/>
            <person name="Mondo S."/>
            <person name="Pangilinan J."/>
            <person name="Riley R."/>
            <person name="LaButti K."/>
            <person name="Andreopoulos B."/>
            <person name="Lipzen A."/>
            <person name="Chen C."/>
            <person name="Yan M."/>
            <person name="Daum C."/>
            <person name="Ng V."/>
            <person name="Clum A."/>
            <person name="Steindorff A."/>
            <person name="Ohm R.A."/>
            <person name="Martin F."/>
            <person name="Silar P."/>
            <person name="Natvig D.O."/>
            <person name="Lalanne C."/>
            <person name="Gautier V."/>
            <person name="Ament-Velasquez S.L."/>
            <person name="Kruys A."/>
            <person name="Hutchinson M.I."/>
            <person name="Powell A.J."/>
            <person name="Barry K."/>
            <person name="Miller A.N."/>
            <person name="Grigoriev I.V."/>
            <person name="Debuchy R."/>
            <person name="Gladieux P."/>
            <person name="Hiltunen Thoren M."/>
            <person name="Johannesson H."/>
        </authorList>
    </citation>
    <scope>NUCLEOTIDE SEQUENCE</scope>
    <source>
        <strain evidence="2">CBS 532.94</strain>
    </source>
</reference>
<comment type="caution">
    <text evidence="2">The sequence shown here is derived from an EMBL/GenBank/DDBJ whole genome shotgun (WGS) entry which is preliminary data.</text>
</comment>
<protein>
    <submittedName>
        <fullName evidence="2">Uncharacterized protein</fullName>
    </submittedName>
</protein>
<keyword evidence="3" id="KW-1185">Reference proteome</keyword>
<evidence type="ECO:0000313" key="2">
    <source>
        <dbReference type="EMBL" id="KAK4234000.1"/>
    </source>
</evidence>
<organism evidence="2 3">
    <name type="scientific">Achaetomium macrosporum</name>
    <dbReference type="NCBI Taxonomy" id="79813"/>
    <lineage>
        <taxon>Eukaryota</taxon>
        <taxon>Fungi</taxon>
        <taxon>Dikarya</taxon>
        <taxon>Ascomycota</taxon>
        <taxon>Pezizomycotina</taxon>
        <taxon>Sordariomycetes</taxon>
        <taxon>Sordariomycetidae</taxon>
        <taxon>Sordariales</taxon>
        <taxon>Chaetomiaceae</taxon>
        <taxon>Achaetomium</taxon>
    </lineage>
</organism>
<sequence length="294" mass="33252">MPPKRKARDAVSPDRPSKSLTRPSRASKASPDTDGNNSEDLPTRPAKKTRGTSSRTARQDDDLDDDFGHYARSSSKPTTIEQHLMDQNKKSKEFIQNFKEQVTQGRETFHDTLARLKQDLLKCRDADDDDLSGIHATLRASVPSFSTKDHPLFEQTQQLIRLSRAILKCHQTADRDSRTVDLKSPRETWKQDEEGMRKLLEYGKLHGEKVVEGWITPTTSEQKHQGTDDDDDDGEDSGEDKEIMTEAENLAKGLFEWRRKGRGLLKAEGWGVAARRQMVALAGVVRTLQPQESE</sequence>
<feature type="region of interest" description="Disordered" evidence="1">
    <location>
        <begin position="213"/>
        <end position="245"/>
    </location>
</feature>
<dbReference type="AlphaFoldDB" id="A0AAN7C2E6"/>
<evidence type="ECO:0000256" key="1">
    <source>
        <dbReference type="SAM" id="MobiDB-lite"/>
    </source>
</evidence>
<gene>
    <name evidence="2" type="ORF">C8A03DRAFT_19025</name>
</gene>